<organism evidence="2 3">
    <name type="scientific">Lineolata rhizophorae</name>
    <dbReference type="NCBI Taxonomy" id="578093"/>
    <lineage>
        <taxon>Eukaryota</taxon>
        <taxon>Fungi</taxon>
        <taxon>Dikarya</taxon>
        <taxon>Ascomycota</taxon>
        <taxon>Pezizomycotina</taxon>
        <taxon>Dothideomycetes</taxon>
        <taxon>Dothideomycetes incertae sedis</taxon>
        <taxon>Lineolatales</taxon>
        <taxon>Lineolataceae</taxon>
        <taxon>Lineolata</taxon>
    </lineage>
</organism>
<dbReference type="Proteomes" id="UP000799766">
    <property type="component" value="Unassembled WGS sequence"/>
</dbReference>
<dbReference type="InterPro" id="IPR029058">
    <property type="entry name" value="AB_hydrolase_fold"/>
</dbReference>
<dbReference type="OrthoDB" id="2851338at2759"/>
<dbReference type="GO" id="GO:0016787">
    <property type="term" value="F:hydrolase activity"/>
    <property type="evidence" value="ECO:0007669"/>
    <property type="project" value="UniProtKB-KW"/>
</dbReference>
<dbReference type="Pfam" id="PF12697">
    <property type="entry name" value="Abhydrolase_6"/>
    <property type="match status" value="1"/>
</dbReference>
<evidence type="ECO:0000313" key="3">
    <source>
        <dbReference type="Proteomes" id="UP000799766"/>
    </source>
</evidence>
<dbReference type="SUPFAM" id="SSF53474">
    <property type="entry name" value="alpha/beta-Hydrolases"/>
    <property type="match status" value="1"/>
</dbReference>
<dbReference type="EMBL" id="MU001686">
    <property type="protein sequence ID" value="KAF2455715.1"/>
    <property type="molecule type" value="Genomic_DNA"/>
</dbReference>
<protein>
    <submittedName>
        <fullName evidence="2">Alpha/Beta hydrolase protein</fullName>
    </submittedName>
</protein>
<dbReference type="InterPro" id="IPR000073">
    <property type="entry name" value="AB_hydrolase_1"/>
</dbReference>
<accession>A0A6A6NVA6</accession>
<gene>
    <name evidence="2" type="ORF">BDY21DRAFT_289301</name>
</gene>
<dbReference type="Gene3D" id="3.40.50.1820">
    <property type="entry name" value="alpha/beta hydrolase"/>
    <property type="match status" value="1"/>
</dbReference>
<proteinExistence type="predicted"/>
<feature type="domain" description="AB hydrolase-1" evidence="1">
    <location>
        <begin position="307"/>
        <end position="560"/>
    </location>
</feature>
<sequence>MAPTPGILYVTMQPRPSLAPARFHDWYNNEHGPARLRLPFVANGFRYRATDLAPRGVAASPADPEWMAVYDVADMAALATEPYARLRGPPAKSARETDVMRDIDVERMLFDLVDADEAAGGQPFARLEDVRNEGQGNAVAAVLLAARPGWESALDRWYRDEHVPAVAGAPGFRRVRRFASSAAGEPAAGNKTLLLHDFAPATSYAALKAATVDALPDAVEAGGARLRTYGLHYTFGPCPRDLGPLGAPSTAPWTSPDGLTRTLAPSPAAAPDAAVSGAIESYVTTPDGVRLPYRLSGAPAPDAPTVLFVNSVLTTYAIWDGFLAAFLAAGRPDRARYRFLRYDARGRTRETGPGGGDVTLATLAADAVALLDALRVRRAAALVGVSLGGATALAAALARPDRVAALVACDTNARAPAANPRLWAERVAVAEGEGAEEEKEDEDEEPVVCESLAEMTVQRWFVPGSFDGGAREREARRVKRMVASNSLAGFKRGVRALYDYDLEAALPTCKVKAGFVVGAGDGALPEKMREMAAKVPGAKLKVVEDAGHLPMVERPAEVAAFVAEVLADAGVGG</sequence>
<name>A0A6A6NVA6_9PEZI</name>
<dbReference type="InterPro" id="IPR050471">
    <property type="entry name" value="AB_hydrolase"/>
</dbReference>
<evidence type="ECO:0000313" key="2">
    <source>
        <dbReference type="EMBL" id="KAF2455715.1"/>
    </source>
</evidence>
<dbReference type="PANTHER" id="PTHR43433:SF5">
    <property type="entry name" value="AB HYDROLASE-1 DOMAIN-CONTAINING PROTEIN"/>
    <property type="match status" value="1"/>
</dbReference>
<dbReference type="AlphaFoldDB" id="A0A6A6NVA6"/>
<dbReference type="InterPro" id="IPR011008">
    <property type="entry name" value="Dimeric_a/b-barrel"/>
</dbReference>
<keyword evidence="3" id="KW-1185">Reference proteome</keyword>
<reference evidence="2" key="1">
    <citation type="journal article" date="2020" name="Stud. Mycol.">
        <title>101 Dothideomycetes genomes: a test case for predicting lifestyles and emergence of pathogens.</title>
        <authorList>
            <person name="Haridas S."/>
            <person name="Albert R."/>
            <person name="Binder M."/>
            <person name="Bloem J."/>
            <person name="Labutti K."/>
            <person name="Salamov A."/>
            <person name="Andreopoulos B."/>
            <person name="Baker S."/>
            <person name="Barry K."/>
            <person name="Bills G."/>
            <person name="Bluhm B."/>
            <person name="Cannon C."/>
            <person name="Castanera R."/>
            <person name="Culley D."/>
            <person name="Daum C."/>
            <person name="Ezra D."/>
            <person name="Gonzalez J."/>
            <person name="Henrissat B."/>
            <person name="Kuo A."/>
            <person name="Liang C."/>
            <person name="Lipzen A."/>
            <person name="Lutzoni F."/>
            <person name="Magnuson J."/>
            <person name="Mondo S."/>
            <person name="Nolan M."/>
            <person name="Ohm R."/>
            <person name="Pangilinan J."/>
            <person name="Park H.-J."/>
            <person name="Ramirez L."/>
            <person name="Alfaro M."/>
            <person name="Sun H."/>
            <person name="Tritt A."/>
            <person name="Yoshinaga Y."/>
            <person name="Zwiers L.-H."/>
            <person name="Turgeon B."/>
            <person name="Goodwin S."/>
            <person name="Spatafora J."/>
            <person name="Crous P."/>
            <person name="Grigoriev I."/>
        </authorList>
    </citation>
    <scope>NUCLEOTIDE SEQUENCE</scope>
    <source>
        <strain evidence="2">ATCC 16933</strain>
    </source>
</reference>
<keyword evidence="2" id="KW-0378">Hydrolase</keyword>
<dbReference type="SUPFAM" id="SSF54909">
    <property type="entry name" value="Dimeric alpha+beta barrel"/>
    <property type="match status" value="2"/>
</dbReference>
<dbReference type="PANTHER" id="PTHR43433">
    <property type="entry name" value="HYDROLASE, ALPHA/BETA FOLD FAMILY PROTEIN"/>
    <property type="match status" value="1"/>
</dbReference>
<evidence type="ECO:0000259" key="1">
    <source>
        <dbReference type="Pfam" id="PF12697"/>
    </source>
</evidence>